<keyword evidence="1" id="KW-0472">Membrane</keyword>
<proteinExistence type="predicted"/>
<name>A0A2D2CVJ3_METT3</name>
<keyword evidence="1" id="KW-1133">Transmembrane helix</keyword>
<feature type="transmembrane region" description="Helical" evidence="1">
    <location>
        <begin position="46"/>
        <end position="65"/>
    </location>
</feature>
<sequence length="94" mass="10229">MTPFRRDIVSKSLAGVVLGFALALALVGLFARLGPQGLEGGNKYQLVMWMIAPIWLSVLAFVFLFRSGLRAWLWLGGASLLAHGGLHACRLLLH</sequence>
<dbReference type="Proteomes" id="UP000230709">
    <property type="component" value="Chromosome"/>
</dbReference>
<keyword evidence="1" id="KW-0812">Transmembrane</keyword>
<feature type="transmembrane region" description="Helical" evidence="1">
    <location>
        <begin position="12"/>
        <end position="34"/>
    </location>
</feature>
<accession>A0A2D2CVJ3</accession>
<dbReference type="EMBL" id="CP023737">
    <property type="protein sequence ID" value="ATQ66788.1"/>
    <property type="molecule type" value="Genomic_DNA"/>
</dbReference>
<evidence type="ECO:0000313" key="3">
    <source>
        <dbReference type="Proteomes" id="UP000230709"/>
    </source>
</evidence>
<evidence type="ECO:0000313" key="2">
    <source>
        <dbReference type="EMBL" id="ATQ66788.1"/>
    </source>
</evidence>
<protein>
    <submittedName>
        <fullName evidence="2">Uncharacterized protein</fullName>
    </submittedName>
</protein>
<dbReference type="AlphaFoldDB" id="A0A2D2CVJ3"/>
<organism evidence="2 3">
    <name type="scientific">Methylosinus trichosporium (strain ATCC 35070 / NCIMB 11131 / UNIQEM 75 / OB3b)</name>
    <dbReference type="NCBI Taxonomy" id="595536"/>
    <lineage>
        <taxon>Bacteria</taxon>
        <taxon>Pseudomonadati</taxon>
        <taxon>Pseudomonadota</taxon>
        <taxon>Alphaproteobacteria</taxon>
        <taxon>Hyphomicrobiales</taxon>
        <taxon>Methylocystaceae</taxon>
        <taxon>Methylosinus</taxon>
    </lineage>
</organism>
<dbReference type="STRING" id="595536.GCA_000178815_00559"/>
<dbReference type="RefSeq" id="WP_003612800.1">
    <property type="nucleotide sequence ID" value="NZ_ADVE02000001.1"/>
</dbReference>
<keyword evidence="3" id="KW-1185">Reference proteome</keyword>
<reference evidence="3" key="1">
    <citation type="submission" date="2017-10" db="EMBL/GenBank/DDBJ databases">
        <title>Completed PacBio SMRT sequence of Methylosinus trichosporium OB3b reveals presence of a third large plasmid.</title>
        <authorList>
            <person name="Charles T.C."/>
            <person name="Lynch M.D.J."/>
            <person name="Heil J.R."/>
            <person name="Cheng J."/>
        </authorList>
    </citation>
    <scope>NUCLEOTIDE SEQUENCE [LARGE SCALE GENOMIC DNA]</scope>
    <source>
        <strain evidence="3">OB3b</strain>
    </source>
</reference>
<evidence type="ECO:0000256" key="1">
    <source>
        <dbReference type="SAM" id="Phobius"/>
    </source>
</evidence>
<gene>
    <name evidence="2" type="ORF">CQW49_01925</name>
</gene>
<dbReference type="KEGG" id="mtw:CQW49_01925"/>